<dbReference type="Proteomes" id="UP000612266">
    <property type="component" value="Unassembled WGS sequence"/>
</dbReference>
<protein>
    <submittedName>
        <fullName evidence="1">Uncharacterized protein</fullName>
    </submittedName>
</protein>
<evidence type="ECO:0000313" key="1">
    <source>
        <dbReference type="EMBL" id="MBG2914186.1"/>
    </source>
</evidence>
<organism evidence="1 2">
    <name type="scientific">Proteus terrae subsp. cibarius</name>
    <dbReference type="NCBI Taxonomy" id="626774"/>
    <lineage>
        <taxon>Bacteria</taxon>
        <taxon>Pseudomonadati</taxon>
        <taxon>Pseudomonadota</taxon>
        <taxon>Gammaproteobacteria</taxon>
        <taxon>Enterobacterales</taxon>
        <taxon>Morganellaceae</taxon>
        <taxon>Proteus</taxon>
    </lineage>
</organism>
<reference evidence="1" key="1">
    <citation type="submission" date="2020-11" db="EMBL/GenBank/DDBJ databases">
        <title>Enhanced detection system for hospital associated transmission using whole genome sequencing surveillance.</title>
        <authorList>
            <person name="Harrison L.H."/>
            <person name="Van Tyne D."/>
            <person name="Marsh J.W."/>
            <person name="Griffith M.P."/>
            <person name="Snyder D.J."/>
            <person name="Cooper V.S."/>
            <person name="Mustapha M."/>
        </authorList>
    </citation>
    <scope>NUCLEOTIDE SEQUENCE</scope>
    <source>
        <strain evidence="1">PR00070</strain>
    </source>
</reference>
<proteinExistence type="predicted"/>
<dbReference type="EMBL" id="JADSJR010000007">
    <property type="protein sequence ID" value="MBG2914186.1"/>
    <property type="molecule type" value="Genomic_DNA"/>
</dbReference>
<gene>
    <name evidence="1" type="ORF">I4901_07390</name>
</gene>
<name>A0A8I0WNM5_9GAMM</name>
<comment type="caution">
    <text evidence="1">The sequence shown here is derived from an EMBL/GenBank/DDBJ whole genome shotgun (WGS) entry which is preliminary data.</text>
</comment>
<sequence>MFNTIDEAKEYVVLHTNKARTIEDIDSNITYYKKMVNNSHSEESKNLWLSELDKLNEWKNSDNFKNGIYPQGIDELIIELLEWRSVIYAFQHVETRREPFKESGFYAQWYIGAIYGVFSIFGKLLSKDNRDNSLRKLWRIISPIMLTEKACTKQEVDFINVALDVTSGRFTNKNSQALLFRNKLISHNESMPVIKWDEVDKDFAFLIRMWSLLISWSSFGLFQPFRTGEQVFQGVESMFSKSEITNLKLKREEYLKMVERWSTSYIHTGFTDFGRGAFSSLEAKVSIVSDNKKA</sequence>
<evidence type="ECO:0000313" key="2">
    <source>
        <dbReference type="Proteomes" id="UP000612266"/>
    </source>
</evidence>
<accession>A0A8I0WNM5</accession>
<dbReference type="AlphaFoldDB" id="A0A8I0WNM5"/>